<evidence type="ECO:0000256" key="8">
    <source>
        <dbReference type="ARBA" id="ARBA00023015"/>
    </source>
</evidence>
<dbReference type="Proteomes" id="UP001295444">
    <property type="component" value="Chromosome 01"/>
</dbReference>
<feature type="region of interest" description="Disordered" evidence="13">
    <location>
        <begin position="42"/>
        <end position="61"/>
    </location>
</feature>
<feature type="domain" description="C2H2-type" evidence="14">
    <location>
        <begin position="552"/>
        <end position="579"/>
    </location>
</feature>
<proteinExistence type="inferred from homology"/>
<dbReference type="GO" id="GO:0005634">
    <property type="term" value="C:nucleus"/>
    <property type="evidence" value="ECO:0007669"/>
    <property type="project" value="UniProtKB-SubCell"/>
</dbReference>
<dbReference type="GO" id="GO:0008270">
    <property type="term" value="F:zinc ion binding"/>
    <property type="evidence" value="ECO:0007669"/>
    <property type="project" value="UniProtKB-KW"/>
</dbReference>
<evidence type="ECO:0000256" key="6">
    <source>
        <dbReference type="ARBA" id="ARBA00022771"/>
    </source>
</evidence>
<dbReference type="InterPro" id="IPR036236">
    <property type="entry name" value="Znf_C2H2_sf"/>
</dbReference>
<keyword evidence="9" id="KW-0238">DNA-binding</keyword>
<name>A0AAD1R2Y9_PELCU</name>
<evidence type="ECO:0000256" key="9">
    <source>
        <dbReference type="ARBA" id="ARBA00023125"/>
    </source>
</evidence>
<dbReference type="FunFam" id="3.30.160.60:FF:000966">
    <property type="entry name" value="ZFP90 zinc finger protein"/>
    <property type="match status" value="1"/>
</dbReference>
<evidence type="ECO:0000313" key="16">
    <source>
        <dbReference type="Proteomes" id="UP001295444"/>
    </source>
</evidence>
<dbReference type="FunFam" id="3.30.160.60:FF:002343">
    <property type="entry name" value="Zinc finger protein 33A"/>
    <property type="match status" value="1"/>
</dbReference>
<feature type="domain" description="C2H2-type" evidence="14">
    <location>
        <begin position="440"/>
        <end position="467"/>
    </location>
</feature>
<keyword evidence="10" id="KW-0804">Transcription</keyword>
<dbReference type="PROSITE" id="PS50157">
    <property type="entry name" value="ZINC_FINGER_C2H2_2"/>
    <property type="match status" value="6"/>
</dbReference>
<reference evidence="15" key="1">
    <citation type="submission" date="2022-03" db="EMBL/GenBank/DDBJ databases">
        <authorList>
            <person name="Alioto T."/>
            <person name="Alioto T."/>
            <person name="Gomez Garrido J."/>
        </authorList>
    </citation>
    <scope>NUCLEOTIDE SEQUENCE</scope>
</reference>
<dbReference type="AlphaFoldDB" id="A0AAD1R2Y9"/>
<dbReference type="SUPFAM" id="SSF57667">
    <property type="entry name" value="beta-beta-alpha zinc fingers"/>
    <property type="match status" value="4"/>
</dbReference>
<dbReference type="FunFam" id="3.30.160.60:FF:001155">
    <property type="entry name" value="Zinc finger 30C"/>
    <property type="match status" value="1"/>
</dbReference>
<dbReference type="PANTHER" id="PTHR24406">
    <property type="entry name" value="TRANSCRIPTIONAL REPRESSOR CTCFL-RELATED"/>
    <property type="match status" value="1"/>
</dbReference>
<dbReference type="GO" id="GO:0003677">
    <property type="term" value="F:DNA binding"/>
    <property type="evidence" value="ECO:0007669"/>
    <property type="project" value="UniProtKB-KW"/>
</dbReference>
<evidence type="ECO:0000313" key="15">
    <source>
        <dbReference type="EMBL" id="CAH2222001.1"/>
    </source>
</evidence>
<dbReference type="FunFam" id="3.30.160.60:FF:001007">
    <property type="entry name" value="Zinc finger protein 1184"/>
    <property type="match status" value="1"/>
</dbReference>
<keyword evidence="7" id="KW-0862">Zinc</keyword>
<evidence type="ECO:0000256" key="10">
    <source>
        <dbReference type="ARBA" id="ARBA00023163"/>
    </source>
</evidence>
<feature type="domain" description="C2H2-type" evidence="14">
    <location>
        <begin position="580"/>
        <end position="604"/>
    </location>
</feature>
<sequence length="608" mass="69181">MMTNRNQMTERILDLTLEVNFLLTGEDYIVVKRPADSILQSNSPCVSDGSNRTPNTSTVPPPHSLIHDGNNEQKVLKLTNQIIHLLTGEVWEYFEKHKEPYIDMVVQTPQPLSSPDDPVTSEVGKFHTPVSPPNCTTNDNNVTNNQKRNVLNTIKSKAVKHDDDLYEERTLRDGKICSHKEPKQTEYPSSHIKKELATSEPGNLTDTDIYTPTEHTHSEYLSTCIEEKSDSCEEGNLPDCDSYEKTKHAQTEYSSCLEKKSTSCEEGYFPDVDLYTPKEHTQTEYPPAHIKEEPWEEGTLTDTERYILPEHTQRAYQPPRIKDESAFWEAGNLADIQPHTYCIDVHNIASGSTQQGKNMKVLHQRQYTMDKICNSFGDCEMSASNLHLNKHQNQPKGNKRSCSECGINFTCEADFIGHSCFNQKSHLLQPHRTYQEEKSLSCSECGKCFFKSKYLIQHQLIHAKKQSFSCTVCGKYFKLQSTLKSHLRSHTGEKPFSCSECGKCFSEKSSLNRHQRVHTGEKPFSCSVCGKCFSWLPSLYIHMRSHTGEKPFSCSKCGKCFRWLSSLNAHLKSHAGEKLFFCYECGAFFTDKSNLISHQMIHTGGPVQ</sequence>
<evidence type="ECO:0000256" key="11">
    <source>
        <dbReference type="ARBA" id="ARBA00023242"/>
    </source>
</evidence>
<keyword evidence="4" id="KW-0479">Metal-binding</keyword>
<feature type="domain" description="C2H2-type" evidence="14">
    <location>
        <begin position="468"/>
        <end position="495"/>
    </location>
</feature>
<organism evidence="15 16">
    <name type="scientific">Pelobates cultripes</name>
    <name type="common">Western spadefoot toad</name>
    <dbReference type="NCBI Taxonomy" id="61616"/>
    <lineage>
        <taxon>Eukaryota</taxon>
        <taxon>Metazoa</taxon>
        <taxon>Chordata</taxon>
        <taxon>Craniata</taxon>
        <taxon>Vertebrata</taxon>
        <taxon>Euteleostomi</taxon>
        <taxon>Amphibia</taxon>
        <taxon>Batrachia</taxon>
        <taxon>Anura</taxon>
        <taxon>Pelobatoidea</taxon>
        <taxon>Pelobatidae</taxon>
        <taxon>Pelobates</taxon>
    </lineage>
</organism>
<dbReference type="FunFam" id="3.30.160.60:FF:000478">
    <property type="entry name" value="Zinc finger protein 133"/>
    <property type="match status" value="1"/>
</dbReference>
<evidence type="ECO:0000256" key="12">
    <source>
        <dbReference type="PROSITE-ProRule" id="PRU00042"/>
    </source>
</evidence>
<evidence type="ECO:0000256" key="1">
    <source>
        <dbReference type="ARBA" id="ARBA00003767"/>
    </source>
</evidence>
<feature type="domain" description="C2H2-type" evidence="14">
    <location>
        <begin position="524"/>
        <end position="551"/>
    </location>
</feature>
<dbReference type="InterPro" id="IPR050888">
    <property type="entry name" value="ZnF_C2H2-type_TF"/>
</dbReference>
<keyword evidence="16" id="KW-1185">Reference proteome</keyword>
<protein>
    <submittedName>
        <fullName evidence="15">Oocyte zinc finger -like</fullName>
    </submittedName>
</protein>
<keyword evidence="11" id="KW-0539">Nucleus</keyword>
<dbReference type="Gene3D" id="3.30.160.60">
    <property type="entry name" value="Classic Zinc Finger"/>
    <property type="match status" value="6"/>
</dbReference>
<dbReference type="EMBL" id="OW240912">
    <property type="protein sequence ID" value="CAH2222001.1"/>
    <property type="molecule type" value="Genomic_DNA"/>
</dbReference>
<evidence type="ECO:0000256" key="5">
    <source>
        <dbReference type="ARBA" id="ARBA00022737"/>
    </source>
</evidence>
<gene>
    <name evidence="15" type="ORF">PECUL_23A032358</name>
</gene>
<keyword evidence="8" id="KW-0805">Transcription regulation</keyword>
<evidence type="ECO:0000256" key="3">
    <source>
        <dbReference type="ARBA" id="ARBA00006991"/>
    </source>
</evidence>
<keyword evidence="5" id="KW-0677">Repeat</keyword>
<comment type="similarity">
    <text evidence="3">Belongs to the krueppel C2H2-type zinc-finger protein family.</text>
</comment>
<evidence type="ECO:0000256" key="4">
    <source>
        <dbReference type="ARBA" id="ARBA00022723"/>
    </source>
</evidence>
<comment type="subcellular location">
    <subcellularLocation>
        <location evidence="2">Nucleus</location>
    </subcellularLocation>
</comment>
<evidence type="ECO:0000256" key="13">
    <source>
        <dbReference type="SAM" id="MobiDB-lite"/>
    </source>
</evidence>
<feature type="domain" description="C2H2-type" evidence="14">
    <location>
        <begin position="496"/>
        <end position="523"/>
    </location>
</feature>
<evidence type="ECO:0000256" key="7">
    <source>
        <dbReference type="ARBA" id="ARBA00022833"/>
    </source>
</evidence>
<dbReference type="PROSITE" id="PS00028">
    <property type="entry name" value="ZINC_FINGER_C2H2_1"/>
    <property type="match status" value="6"/>
</dbReference>
<dbReference type="InterPro" id="IPR013087">
    <property type="entry name" value="Znf_C2H2_type"/>
</dbReference>
<keyword evidence="6 12" id="KW-0863">Zinc-finger</keyword>
<comment type="function">
    <text evidence="1">May be involved in transcriptional regulation.</text>
</comment>
<dbReference type="Pfam" id="PF00096">
    <property type="entry name" value="zf-C2H2"/>
    <property type="match status" value="6"/>
</dbReference>
<accession>A0AAD1R2Y9</accession>
<dbReference type="SMART" id="SM00355">
    <property type="entry name" value="ZnF_C2H2"/>
    <property type="match status" value="7"/>
</dbReference>
<evidence type="ECO:0000256" key="2">
    <source>
        <dbReference type="ARBA" id="ARBA00004123"/>
    </source>
</evidence>
<feature type="compositionally biased region" description="Polar residues" evidence="13">
    <location>
        <begin position="42"/>
        <end position="58"/>
    </location>
</feature>
<evidence type="ECO:0000259" key="14">
    <source>
        <dbReference type="PROSITE" id="PS50157"/>
    </source>
</evidence>